<comment type="similarity">
    <text evidence="2">Belongs to the alkaline ceramidase family.</text>
</comment>
<keyword evidence="5 9" id="KW-1133">Transmembrane helix</keyword>
<dbReference type="GO" id="GO:0009651">
    <property type="term" value="P:response to salt stress"/>
    <property type="evidence" value="ECO:0007669"/>
    <property type="project" value="InterPro"/>
</dbReference>
<feature type="binding site" evidence="8">
    <location>
        <position position="213"/>
    </location>
    <ligand>
        <name>Zn(2+)</name>
        <dbReference type="ChEBI" id="CHEBI:29105"/>
        <note>catalytic</note>
    </ligand>
</feature>
<comment type="cofactor">
    <cofactor evidence="8">
        <name>Zn(2+)</name>
        <dbReference type="ChEBI" id="CHEBI:29105"/>
    </cofactor>
</comment>
<feature type="transmembrane region" description="Helical" evidence="9">
    <location>
        <begin position="31"/>
        <end position="50"/>
    </location>
</feature>
<keyword evidence="7" id="KW-0479">Metal-binding</keyword>
<comment type="subcellular location">
    <subcellularLocation>
        <location evidence="1">Membrane</location>
        <topology evidence="1">Multi-pass membrane protein</topology>
    </subcellularLocation>
</comment>
<feature type="transmembrane region" description="Helical" evidence="9">
    <location>
        <begin position="177"/>
        <end position="195"/>
    </location>
</feature>
<dbReference type="GO" id="GO:0016811">
    <property type="term" value="F:hydrolase activity, acting on carbon-nitrogen (but not peptide) bonds, in linear amides"/>
    <property type="evidence" value="ECO:0007669"/>
    <property type="project" value="InterPro"/>
</dbReference>
<reference evidence="10 11" key="1">
    <citation type="submission" date="2021-09" db="EMBL/GenBank/DDBJ databases">
        <title>Genomic insights and catalytic innovation underlie evolution of tropane alkaloids biosynthesis.</title>
        <authorList>
            <person name="Wang Y.-J."/>
            <person name="Tian T."/>
            <person name="Huang J.-P."/>
            <person name="Huang S.-X."/>
        </authorList>
    </citation>
    <scope>NUCLEOTIDE SEQUENCE [LARGE SCALE GENOMIC DNA]</scope>
    <source>
        <strain evidence="10">KIB-2018</strain>
        <tissue evidence="10">Leaf</tissue>
    </source>
</reference>
<dbReference type="AlphaFoldDB" id="A0AAV8U4B7"/>
<evidence type="ECO:0000256" key="9">
    <source>
        <dbReference type="SAM" id="Phobius"/>
    </source>
</evidence>
<keyword evidence="7" id="KW-0106">Calcium</keyword>
<organism evidence="10 11">
    <name type="scientific">Erythroxylum novogranatense</name>
    <dbReference type="NCBI Taxonomy" id="1862640"/>
    <lineage>
        <taxon>Eukaryota</taxon>
        <taxon>Viridiplantae</taxon>
        <taxon>Streptophyta</taxon>
        <taxon>Embryophyta</taxon>
        <taxon>Tracheophyta</taxon>
        <taxon>Spermatophyta</taxon>
        <taxon>Magnoliopsida</taxon>
        <taxon>eudicotyledons</taxon>
        <taxon>Gunneridae</taxon>
        <taxon>Pentapetalae</taxon>
        <taxon>rosids</taxon>
        <taxon>fabids</taxon>
        <taxon>Malpighiales</taxon>
        <taxon>Erythroxylaceae</taxon>
        <taxon>Erythroxylum</taxon>
    </lineage>
</organism>
<proteinExistence type="inferred from homology"/>
<evidence type="ECO:0000256" key="6">
    <source>
        <dbReference type="ARBA" id="ARBA00023136"/>
    </source>
</evidence>
<keyword evidence="6 9" id="KW-0472">Membrane</keyword>
<feature type="transmembrane region" description="Helical" evidence="9">
    <location>
        <begin position="62"/>
        <end position="81"/>
    </location>
</feature>
<dbReference type="GO" id="GO:0006672">
    <property type="term" value="P:ceramide metabolic process"/>
    <property type="evidence" value="ECO:0007669"/>
    <property type="project" value="InterPro"/>
</dbReference>
<dbReference type="PANTHER" id="PTHR46852:SF1">
    <property type="entry name" value="ALKALINE PHYTOCERAMIDASE FAMILY PROTEIN, EXPRESSED"/>
    <property type="match status" value="1"/>
</dbReference>
<comment type="caution">
    <text evidence="10">The sequence shown here is derived from an EMBL/GenBank/DDBJ whole genome shotgun (WGS) entry which is preliminary data.</text>
</comment>
<feature type="transmembrane region" description="Helical" evidence="9">
    <location>
        <begin position="215"/>
        <end position="234"/>
    </location>
</feature>
<dbReference type="InterPro" id="IPR044219">
    <property type="entry name" value="ACER_plant"/>
</dbReference>
<evidence type="ECO:0000256" key="7">
    <source>
        <dbReference type="PIRSR" id="PIRSR608901-1"/>
    </source>
</evidence>
<feature type="binding site" evidence="7">
    <location>
        <position position="30"/>
    </location>
    <ligand>
        <name>Ca(2+)</name>
        <dbReference type="ChEBI" id="CHEBI:29108"/>
    </ligand>
</feature>
<evidence type="ECO:0000256" key="4">
    <source>
        <dbReference type="ARBA" id="ARBA00022801"/>
    </source>
</evidence>
<gene>
    <name evidence="10" type="ORF">K2173_009489</name>
</gene>
<feature type="binding site" evidence="7">
    <location>
        <position position="16"/>
    </location>
    <ligand>
        <name>Ca(2+)</name>
        <dbReference type="ChEBI" id="CHEBI:29108"/>
    </ligand>
</feature>
<evidence type="ECO:0000256" key="2">
    <source>
        <dbReference type="ARBA" id="ARBA00009780"/>
    </source>
</evidence>
<feature type="binding site" evidence="7">
    <location>
        <position position="17"/>
    </location>
    <ligand>
        <name>Ca(2+)</name>
        <dbReference type="ChEBI" id="CHEBI:29108"/>
    </ligand>
</feature>
<evidence type="ECO:0000313" key="10">
    <source>
        <dbReference type="EMBL" id="KAJ8774058.1"/>
    </source>
</evidence>
<keyword evidence="4" id="KW-0378">Hydrolase</keyword>
<feature type="binding site" evidence="8">
    <location>
        <position position="78"/>
    </location>
    <ligand>
        <name>Zn(2+)</name>
        <dbReference type="ChEBI" id="CHEBI:29105"/>
        <note>catalytic</note>
    </ligand>
</feature>
<evidence type="ECO:0000256" key="8">
    <source>
        <dbReference type="PIRSR" id="PIRSR608901-2"/>
    </source>
</evidence>
<dbReference type="GO" id="GO:0006914">
    <property type="term" value="P:autophagy"/>
    <property type="evidence" value="ECO:0007669"/>
    <property type="project" value="InterPro"/>
</dbReference>
<sequence length="263" mass="30600">MVEGISSFRGPVTSNDWCEKNYVYSSYVAEFFNTMSNITSILLAFVDLINALRQRFEKRFSILHISNIILAVGSLLYHATLQHMQQLGDETPMVWEMLFAFLHPVLLALLKYNADLFSGPCTPVADLLVSIWSCICSYHALVRFGIGFKVHYLILCLLCIPRIYKYYIHTKDRRAKLLARLYLVSVFIASLCWLYDRICCDTIPRWRFNPQGHALWYFFMGFSSYLANTFLMFCRAKQLGWNPKAINFMGVFPYVKVQKPKTQ</sequence>
<feature type="transmembrane region" description="Helical" evidence="9">
    <location>
        <begin position="148"/>
        <end position="165"/>
    </location>
</feature>
<dbReference type="Proteomes" id="UP001159364">
    <property type="component" value="Linkage Group LG01"/>
</dbReference>
<feature type="binding site" evidence="7">
    <location>
        <position position="21"/>
    </location>
    <ligand>
        <name>Ca(2+)</name>
        <dbReference type="ChEBI" id="CHEBI:29108"/>
    </ligand>
</feature>
<name>A0AAV8U4B7_9ROSI</name>
<dbReference type="EMBL" id="JAIWQS010000001">
    <property type="protein sequence ID" value="KAJ8774058.1"/>
    <property type="molecule type" value="Genomic_DNA"/>
</dbReference>
<evidence type="ECO:0000256" key="1">
    <source>
        <dbReference type="ARBA" id="ARBA00004141"/>
    </source>
</evidence>
<accession>A0AAV8U4B7</accession>
<dbReference type="InterPro" id="IPR008901">
    <property type="entry name" value="ACER"/>
</dbReference>
<feature type="binding site" evidence="7">
    <location>
        <position position="19"/>
    </location>
    <ligand>
        <name>Ca(2+)</name>
        <dbReference type="ChEBI" id="CHEBI:29108"/>
    </ligand>
</feature>
<evidence type="ECO:0000256" key="5">
    <source>
        <dbReference type="ARBA" id="ARBA00022989"/>
    </source>
</evidence>
<evidence type="ECO:0000256" key="3">
    <source>
        <dbReference type="ARBA" id="ARBA00022692"/>
    </source>
</evidence>
<evidence type="ECO:0000313" key="11">
    <source>
        <dbReference type="Proteomes" id="UP001159364"/>
    </source>
</evidence>
<keyword evidence="3 9" id="KW-0812">Transmembrane</keyword>
<keyword evidence="8" id="KW-0862">Zinc</keyword>
<dbReference type="GO" id="GO:0046872">
    <property type="term" value="F:metal ion binding"/>
    <property type="evidence" value="ECO:0007669"/>
    <property type="project" value="UniProtKB-KW"/>
</dbReference>
<keyword evidence="11" id="KW-1185">Reference proteome</keyword>
<dbReference type="PANTHER" id="PTHR46852">
    <property type="entry name" value="ALKALINE CERAMIDASE"/>
    <property type="match status" value="1"/>
</dbReference>
<protein>
    <submittedName>
        <fullName evidence="10">Uncharacterized protein</fullName>
    </submittedName>
</protein>
<dbReference type="Pfam" id="PF05875">
    <property type="entry name" value="Ceramidase"/>
    <property type="match status" value="1"/>
</dbReference>
<dbReference type="GO" id="GO:0016020">
    <property type="term" value="C:membrane"/>
    <property type="evidence" value="ECO:0007669"/>
    <property type="project" value="UniProtKB-SubCell"/>
</dbReference>
<dbReference type="GO" id="GO:0098542">
    <property type="term" value="P:defense response to other organism"/>
    <property type="evidence" value="ECO:0007669"/>
    <property type="project" value="InterPro"/>
</dbReference>